<dbReference type="OrthoDB" id="2751465at2759"/>
<evidence type="ECO:0000313" key="4">
    <source>
        <dbReference type="Proteomes" id="UP000307440"/>
    </source>
</evidence>
<feature type="transmembrane region" description="Helical" evidence="2">
    <location>
        <begin position="136"/>
        <end position="156"/>
    </location>
</feature>
<dbReference type="EMBL" id="ML210147">
    <property type="protein sequence ID" value="TFK30160.1"/>
    <property type="molecule type" value="Genomic_DNA"/>
</dbReference>
<feature type="transmembrane region" description="Helical" evidence="2">
    <location>
        <begin position="56"/>
        <end position="84"/>
    </location>
</feature>
<dbReference type="STRING" id="230819.A0A5C3LBJ3"/>
<organism evidence="3 4">
    <name type="scientific">Coprinopsis marcescibilis</name>
    <name type="common">Agaric fungus</name>
    <name type="synonym">Psathyrella marcescibilis</name>
    <dbReference type="NCBI Taxonomy" id="230819"/>
    <lineage>
        <taxon>Eukaryota</taxon>
        <taxon>Fungi</taxon>
        <taxon>Dikarya</taxon>
        <taxon>Basidiomycota</taxon>
        <taxon>Agaricomycotina</taxon>
        <taxon>Agaricomycetes</taxon>
        <taxon>Agaricomycetidae</taxon>
        <taxon>Agaricales</taxon>
        <taxon>Agaricineae</taxon>
        <taxon>Psathyrellaceae</taxon>
        <taxon>Coprinopsis</taxon>
    </lineage>
</organism>
<keyword evidence="2" id="KW-1133">Transmembrane helix</keyword>
<feature type="transmembrane region" description="Helical" evidence="2">
    <location>
        <begin position="104"/>
        <end position="124"/>
    </location>
</feature>
<reference evidence="3 4" key="1">
    <citation type="journal article" date="2019" name="Nat. Ecol. Evol.">
        <title>Megaphylogeny resolves global patterns of mushroom evolution.</title>
        <authorList>
            <person name="Varga T."/>
            <person name="Krizsan K."/>
            <person name="Foldi C."/>
            <person name="Dima B."/>
            <person name="Sanchez-Garcia M."/>
            <person name="Sanchez-Ramirez S."/>
            <person name="Szollosi G.J."/>
            <person name="Szarkandi J.G."/>
            <person name="Papp V."/>
            <person name="Albert L."/>
            <person name="Andreopoulos W."/>
            <person name="Angelini C."/>
            <person name="Antonin V."/>
            <person name="Barry K.W."/>
            <person name="Bougher N.L."/>
            <person name="Buchanan P."/>
            <person name="Buyck B."/>
            <person name="Bense V."/>
            <person name="Catcheside P."/>
            <person name="Chovatia M."/>
            <person name="Cooper J."/>
            <person name="Damon W."/>
            <person name="Desjardin D."/>
            <person name="Finy P."/>
            <person name="Geml J."/>
            <person name="Haridas S."/>
            <person name="Hughes K."/>
            <person name="Justo A."/>
            <person name="Karasinski D."/>
            <person name="Kautmanova I."/>
            <person name="Kiss B."/>
            <person name="Kocsube S."/>
            <person name="Kotiranta H."/>
            <person name="LaButti K.M."/>
            <person name="Lechner B.E."/>
            <person name="Liimatainen K."/>
            <person name="Lipzen A."/>
            <person name="Lukacs Z."/>
            <person name="Mihaltcheva S."/>
            <person name="Morgado L.N."/>
            <person name="Niskanen T."/>
            <person name="Noordeloos M.E."/>
            <person name="Ohm R.A."/>
            <person name="Ortiz-Santana B."/>
            <person name="Ovrebo C."/>
            <person name="Racz N."/>
            <person name="Riley R."/>
            <person name="Savchenko A."/>
            <person name="Shiryaev A."/>
            <person name="Soop K."/>
            <person name="Spirin V."/>
            <person name="Szebenyi C."/>
            <person name="Tomsovsky M."/>
            <person name="Tulloss R.E."/>
            <person name="Uehling J."/>
            <person name="Grigoriev I.V."/>
            <person name="Vagvolgyi C."/>
            <person name="Papp T."/>
            <person name="Martin F.M."/>
            <person name="Miettinen O."/>
            <person name="Hibbett D.S."/>
            <person name="Nagy L.G."/>
        </authorList>
    </citation>
    <scope>NUCLEOTIDE SEQUENCE [LARGE SCALE GENOMIC DNA]</scope>
    <source>
        <strain evidence="3 4">CBS 121175</strain>
    </source>
</reference>
<evidence type="ECO:0000256" key="1">
    <source>
        <dbReference type="SAM" id="MobiDB-lite"/>
    </source>
</evidence>
<feature type="transmembrane region" description="Helical" evidence="2">
    <location>
        <begin position="20"/>
        <end position="44"/>
    </location>
</feature>
<evidence type="ECO:0008006" key="5">
    <source>
        <dbReference type="Google" id="ProtNLM"/>
    </source>
</evidence>
<gene>
    <name evidence="3" type="ORF">FA15DRAFT_690794</name>
</gene>
<feature type="compositionally biased region" description="Low complexity" evidence="1">
    <location>
        <begin position="319"/>
        <end position="329"/>
    </location>
</feature>
<sequence>MAVTLEEREWAMNALVTTSFTNVAVSLFVAGIQFFMCIYSLYVLIDSPPEIRKGRIPYIVVSFLIFVLYSLAVSLETVNIVGILLASAAGTDAIEIWNSQMNTWLGVLEEVCVTLLIALGDGLLLYRCYIILGETWWLVILPTLTFFAMIGTSIWITTPQGSIQYNIAGEGTRTTLNVVTNVMITAFIAVKLFKAQRRLAKLLPERRGGVYRVVNSILIESALPLSLFGVAHAVVILIELAPDLPDRDFLNIIPAKAVFALLYHTFVALSPQMIIFKVTTGKSWMGTQDSTKDIFSGPIAFAHNTASDRSFNIAQHIQSGSLQSGSESSPIDAEKKPAMV</sequence>
<feature type="transmembrane region" description="Helical" evidence="2">
    <location>
        <begin position="213"/>
        <end position="238"/>
    </location>
</feature>
<keyword evidence="4" id="KW-1185">Reference proteome</keyword>
<evidence type="ECO:0000313" key="3">
    <source>
        <dbReference type="EMBL" id="TFK30160.1"/>
    </source>
</evidence>
<protein>
    <recommendedName>
        <fullName evidence="5">Family A G protein-coupled receptor-like protein</fullName>
    </recommendedName>
</protein>
<evidence type="ECO:0000256" key="2">
    <source>
        <dbReference type="SAM" id="Phobius"/>
    </source>
</evidence>
<dbReference type="AlphaFoldDB" id="A0A5C3LBJ3"/>
<feature type="transmembrane region" description="Helical" evidence="2">
    <location>
        <begin position="176"/>
        <end position="193"/>
    </location>
</feature>
<accession>A0A5C3LBJ3</accession>
<keyword evidence="2" id="KW-0812">Transmembrane</keyword>
<dbReference type="Proteomes" id="UP000307440">
    <property type="component" value="Unassembled WGS sequence"/>
</dbReference>
<feature type="region of interest" description="Disordered" evidence="1">
    <location>
        <begin position="319"/>
        <end position="340"/>
    </location>
</feature>
<name>A0A5C3LBJ3_COPMA</name>
<feature type="transmembrane region" description="Helical" evidence="2">
    <location>
        <begin position="258"/>
        <end position="276"/>
    </location>
</feature>
<proteinExistence type="predicted"/>
<keyword evidence="2" id="KW-0472">Membrane</keyword>